<dbReference type="AlphaFoldDB" id="A0A8S2T5U1"/>
<comment type="catalytic activity">
    <reaction evidence="9">
        <text>diphosphate + H2O = 2 phosphate + H(+)</text>
        <dbReference type="Rhea" id="RHEA:24576"/>
        <dbReference type="ChEBI" id="CHEBI:15377"/>
        <dbReference type="ChEBI" id="CHEBI:15378"/>
        <dbReference type="ChEBI" id="CHEBI:33019"/>
        <dbReference type="ChEBI" id="CHEBI:43474"/>
    </reaction>
    <physiologicalReaction direction="left-to-right" evidence="9">
        <dbReference type="Rhea" id="RHEA:24577"/>
    </physiologicalReaction>
</comment>
<dbReference type="PANTHER" id="PTHR11596">
    <property type="entry name" value="ALKALINE PHOSPHATASE"/>
    <property type="match status" value="1"/>
</dbReference>
<comment type="catalytic activity">
    <reaction evidence="12">
        <text>pyridoxal 5'-phosphate + H2O = pyridoxal + phosphate</text>
        <dbReference type="Rhea" id="RHEA:20533"/>
        <dbReference type="ChEBI" id="CHEBI:15377"/>
        <dbReference type="ChEBI" id="CHEBI:17310"/>
        <dbReference type="ChEBI" id="CHEBI:43474"/>
        <dbReference type="ChEBI" id="CHEBI:597326"/>
    </reaction>
    <physiologicalReaction direction="left-to-right" evidence="12">
        <dbReference type="Rhea" id="RHEA:20534"/>
    </physiologicalReaction>
</comment>
<comment type="catalytic activity">
    <reaction evidence="4">
        <text>a phosphate monoester + H2O = an alcohol + phosphate</text>
        <dbReference type="Rhea" id="RHEA:15017"/>
        <dbReference type="ChEBI" id="CHEBI:15377"/>
        <dbReference type="ChEBI" id="CHEBI:30879"/>
        <dbReference type="ChEBI" id="CHEBI:43474"/>
        <dbReference type="ChEBI" id="CHEBI:67140"/>
        <dbReference type="EC" id="3.1.3.1"/>
    </reaction>
    <physiologicalReaction direction="left-to-right" evidence="4">
        <dbReference type="Rhea" id="RHEA:15018"/>
    </physiologicalReaction>
</comment>
<comment type="similarity">
    <text evidence="16">Belongs to the alkaline phosphatase family.</text>
</comment>
<evidence type="ECO:0000313" key="19">
    <source>
        <dbReference type="Proteomes" id="UP000682733"/>
    </source>
</evidence>
<evidence type="ECO:0000256" key="5">
    <source>
        <dbReference type="ARBA" id="ARBA00036923"/>
    </source>
</evidence>
<feature type="active site" description="Phosphoserine intermediate" evidence="14">
    <location>
        <position position="100"/>
    </location>
</feature>
<evidence type="ECO:0000256" key="8">
    <source>
        <dbReference type="ARBA" id="ARBA00042603"/>
    </source>
</evidence>
<comment type="cofactor">
    <cofactor evidence="15">
        <name>Zn(2+)</name>
        <dbReference type="ChEBI" id="CHEBI:29105"/>
    </cofactor>
    <text evidence="15">Binds 2 Zn(2+) ions.</text>
</comment>
<organism evidence="18 19">
    <name type="scientific">Didymodactylos carnosus</name>
    <dbReference type="NCBI Taxonomy" id="1234261"/>
    <lineage>
        <taxon>Eukaryota</taxon>
        <taxon>Metazoa</taxon>
        <taxon>Spiralia</taxon>
        <taxon>Gnathifera</taxon>
        <taxon>Rotifera</taxon>
        <taxon>Eurotatoria</taxon>
        <taxon>Bdelloidea</taxon>
        <taxon>Philodinida</taxon>
        <taxon>Philodinidae</taxon>
        <taxon>Didymodactylos</taxon>
    </lineage>
</organism>
<dbReference type="Pfam" id="PF00245">
    <property type="entry name" value="Alk_phosphatase"/>
    <property type="match status" value="1"/>
</dbReference>
<keyword evidence="15" id="KW-0460">Magnesium</keyword>
<dbReference type="InterPro" id="IPR017850">
    <property type="entry name" value="Alkaline_phosphatase_core_sf"/>
</dbReference>
<evidence type="ECO:0000256" key="10">
    <source>
        <dbReference type="ARBA" id="ARBA00048778"/>
    </source>
</evidence>
<feature type="binding site" evidence="15">
    <location>
        <position position="47"/>
    </location>
    <ligand>
        <name>Mg(2+)</name>
        <dbReference type="ChEBI" id="CHEBI:18420"/>
    </ligand>
</feature>
<keyword evidence="3" id="KW-0091">Biomineralization</keyword>
<evidence type="ECO:0000256" key="11">
    <source>
        <dbReference type="ARBA" id="ARBA00048929"/>
    </source>
</evidence>
<evidence type="ECO:0000256" key="6">
    <source>
        <dbReference type="ARBA" id="ARBA00037828"/>
    </source>
</evidence>
<gene>
    <name evidence="17" type="ORF">OVA965_LOCUS36052</name>
    <name evidence="18" type="ORF">TMI583_LOCUS37045</name>
</gene>
<reference evidence="18" key="1">
    <citation type="submission" date="2021-02" db="EMBL/GenBank/DDBJ databases">
        <authorList>
            <person name="Nowell W R."/>
        </authorList>
    </citation>
    <scope>NUCLEOTIDE SEQUENCE</scope>
</reference>
<comment type="catalytic activity">
    <reaction evidence="10">
        <text>ATP + H2O = ADP + phosphate + H(+)</text>
        <dbReference type="Rhea" id="RHEA:13065"/>
        <dbReference type="ChEBI" id="CHEBI:15377"/>
        <dbReference type="ChEBI" id="CHEBI:15378"/>
        <dbReference type="ChEBI" id="CHEBI:30616"/>
        <dbReference type="ChEBI" id="CHEBI:43474"/>
        <dbReference type="ChEBI" id="CHEBI:456216"/>
    </reaction>
    <physiologicalReaction direction="left-to-right" evidence="10">
        <dbReference type="Rhea" id="RHEA:13066"/>
    </physiologicalReaction>
</comment>
<dbReference type="GO" id="GO:0046872">
    <property type="term" value="F:metal ion binding"/>
    <property type="evidence" value="ECO:0007669"/>
    <property type="project" value="UniProtKB-KW"/>
</dbReference>
<dbReference type="Gene3D" id="3.40.720.10">
    <property type="entry name" value="Alkaline Phosphatase, subunit A"/>
    <property type="match status" value="1"/>
</dbReference>
<dbReference type="EMBL" id="CAJNOK010032135">
    <property type="protein sequence ID" value="CAF1480733.1"/>
    <property type="molecule type" value="Genomic_DNA"/>
</dbReference>
<evidence type="ECO:0000256" key="7">
    <source>
        <dbReference type="ARBA" id="ARBA00040525"/>
    </source>
</evidence>
<proteinExistence type="inferred from homology"/>
<dbReference type="PANTHER" id="PTHR11596:SF74">
    <property type="entry name" value="ALKALINE PHOSPHATASE, TISSUE-NONSPECIFIC ISOZYME"/>
    <property type="match status" value="1"/>
</dbReference>
<dbReference type="EMBL" id="CAJOBA010054057">
    <property type="protein sequence ID" value="CAF4271240.1"/>
    <property type="molecule type" value="Genomic_DNA"/>
</dbReference>
<evidence type="ECO:0000256" key="1">
    <source>
        <dbReference type="ARBA" id="ARBA00011738"/>
    </source>
</evidence>
<evidence type="ECO:0000256" key="3">
    <source>
        <dbReference type="ARBA" id="ARBA00022591"/>
    </source>
</evidence>
<evidence type="ECO:0000256" key="13">
    <source>
        <dbReference type="ARBA" id="ARBA00049526"/>
    </source>
</evidence>
<evidence type="ECO:0000256" key="12">
    <source>
        <dbReference type="ARBA" id="ARBA00049444"/>
    </source>
</evidence>
<keyword evidence="15" id="KW-0479">Metal-binding</keyword>
<feature type="binding site" evidence="15">
    <location>
        <position position="47"/>
    </location>
    <ligand>
        <name>Zn(2+)</name>
        <dbReference type="ChEBI" id="CHEBI:29105"/>
        <label>2</label>
    </ligand>
</feature>
<evidence type="ECO:0000313" key="17">
    <source>
        <dbReference type="EMBL" id="CAF1480733.1"/>
    </source>
</evidence>
<dbReference type="GO" id="GO:0031214">
    <property type="term" value="P:biomineral tissue development"/>
    <property type="evidence" value="ECO:0007669"/>
    <property type="project" value="UniProtKB-KW"/>
</dbReference>
<keyword evidence="15" id="KW-0862">Zinc</keyword>
<accession>A0A8S2T5U1</accession>
<dbReference type="GO" id="GO:0004035">
    <property type="term" value="F:alkaline phosphatase activity"/>
    <property type="evidence" value="ECO:0007669"/>
    <property type="project" value="UniProtKB-EC"/>
</dbReference>
<dbReference type="PRINTS" id="PR00113">
    <property type="entry name" value="ALKPHPHTASE"/>
</dbReference>
<evidence type="ECO:0000313" key="18">
    <source>
        <dbReference type="EMBL" id="CAF4271240.1"/>
    </source>
</evidence>
<evidence type="ECO:0000256" key="4">
    <source>
        <dbReference type="ARBA" id="ARBA00036105"/>
    </source>
</evidence>
<dbReference type="Proteomes" id="UP000677228">
    <property type="component" value="Unassembled WGS sequence"/>
</dbReference>
<comment type="catalytic activity">
    <reaction evidence="11">
        <text>phosphoethanolamine + H2O = ethanolamine + phosphate</text>
        <dbReference type="Rhea" id="RHEA:16089"/>
        <dbReference type="ChEBI" id="CHEBI:15377"/>
        <dbReference type="ChEBI" id="CHEBI:43474"/>
        <dbReference type="ChEBI" id="CHEBI:57603"/>
        <dbReference type="ChEBI" id="CHEBI:58190"/>
    </reaction>
    <physiologicalReaction direction="left-to-right" evidence="11">
        <dbReference type="Rhea" id="RHEA:16090"/>
    </physiologicalReaction>
</comment>
<comment type="cofactor">
    <cofactor evidence="15">
        <name>Mg(2+)</name>
        <dbReference type="ChEBI" id="CHEBI:18420"/>
    </cofactor>
    <text evidence="15">Binds 1 Mg(2+) ion.</text>
</comment>
<evidence type="ECO:0000256" key="15">
    <source>
        <dbReference type="PIRSR" id="PIRSR601952-2"/>
    </source>
</evidence>
<evidence type="ECO:0000256" key="14">
    <source>
        <dbReference type="PIRSR" id="PIRSR601952-1"/>
    </source>
</evidence>
<comment type="subunit">
    <text evidence="1">Homodimer.</text>
</comment>
<comment type="caution">
    <text evidence="18">The sequence shown here is derived from an EMBL/GenBank/DDBJ whole genome shotgun (WGS) entry which is preliminary data.</text>
</comment>
<dbReference type="EC" id="3.1.3.1" evidence="2"/>
<protein>
    <recommendedName>
        <fullName evidence="7">Alkaline phosphatase, tissue-nonspecific isozyme</fullName>
        <ecNumber evidence="2">3.1.3.1</ecNumber>
    </recommendedName>
    <alternativeName>
        <fullName evidence="8">Phosphoamidase</fullName>
    </alternativeName>
</protein>
<comment type="catalytic activity">
    <reaction evidence="13">
        <text>ADP + H2O = AMP + phosphate + H(+)</text>
        <dbReference type="Rhea" id="RHEA:61436"/>
        <dbReference type="ChEBI" id="CHEBI:15377"/>
        <dbReference type="ChEBI" id="CHEBI:15378"/>
        <dbReference type="ChEBI" id="CHEBI:43474"/>
        <dbReference type="ChEBI" id="CHEBI:456215"/>
        <dbReference type="ChEBI" id="CHEBI:456216"/>
    </reaction>
    <physiologicalReaction direction="left-to-right" evidence="13">
        <dbReference type="Rhea" id="RHEA:61437"/>
    </physiologicalReaction>
</comment>
<dbReference type="SUPFAM" id="SSF53649">
    <property type="entry name" value="Alkaline phosphatase-like"/>
    <property type="match status" value="1"/>
</dbReference>
<evidence type="ECO:0000256" key="16">
    <source>
        <dbReference type="RuleBase" id="RU003946"/>
    </source>
</evidence>
<comment type="subcellular location">
    <subcellularLocation>
        <location evidence="6">Extracellular vesicle membrane</location>
        <topology evidence="6">Lipid-anchor</topology>
        <topology evidence="6">GPI-anchor</topology>
    </subcellularLocation>
</comment>
<dbReference type="Proteomes" id="UP000682733">
    <property type="component" value="Unassembled WGS sequence"/>
</dbReference>
<evidence type="ECO:0000256" key="9">
    <source>
        <dbReference type="ARBA" id="ARBA00048097"/>
    </source>
</evidence>
<dbReference type="InterPro" id="IPR001952">
    <property type="entry name" value="Alkaline_phosphatase"/>
</dbReference>
<sequence>MEAGQTDWSHEKNPSFWNEQARLDIEHNLKRRENTRTARNIIFFLGDGMGTSTITAGRIRKGQVLGQLGEDFITEMEQFSHLGLAKTTLRYCTDHQTADSAATATACFCGVKAPLGTVGLDGRASRKNCLSSHDTQVESILDWAQKLGKHHRFACIPKFQHDSDA</sequence>
<name>A0A8S2T5U1_9BILA</name>
<evidence type="ECO:0000256" key="2">
    <source>
        <dbReference type="ARBA" id="ARBA00012647"/>
    </source>
</evidence>
<comment type="catalytic activity">
    <reaction evidence="5">
        <text>AMP + H2O = adenosine + phosphate</text>
        <dbReference type="Rhea" id="RHEA:29375"/>
        <dbReference type="ChEBI" id="CHEBI:15377"/>
        <dbReference type="ChEBI" id="CHEBI:16335"/>
        <dbReference type="ChEBI" id="CHEBI:43474"/>
        <dbReference type="ChEBI" id="CHEBI:456215"/>
    </reaction>
    <physiologicalReaction direction="left-to-right" evidence="5">
        <dbReference type="Rhea" id="RHEA:29376"/>
    </physiologicalReaction>
</comment>